<evidence type="ECO:0000256" key="1">
    <source>
        <dbReference type="SAM" id="Phobius"/>
    </source>
</evidence>
<organism evidence="2 3">
    <name type="scientific">Datura stramonium</name>
    <name type="common">Jimsonweed</name>
    <name type="synonym">Common thornapple</name>
    <dbReference type="NCBI Taxonomy" id="4076"/>
    <lineage>
        <taxon>Eukaryota</taxon>
        <taxon>Viridiplantae</taxon>
        <taxon>Streptophyta</taxon>
        <taxon>Embryophyta</taxon>
        <taxon>Tracheophyta</taxon>
        <taxon>Spermatophyta</taxon>
        <taxon>Magnoliopsida</taxon>
        <taxon>eudicotyledons</taxon>
        <taxon>Gunneridae</taxon>
        <taxon>Pentapetalae</taxon>
        <taxon>asterids</taxon>
        <taxon>lamiids</taxon>
        <taxon>Solanales</taxon>
        <taxon>Solanaceae</taxon>
        <taxon>Solanoideae</taxon>
        <taxon>Datureae</taxon>
        <taxon>Datura</taxon>
    </lineage>
</organism>
<sequence>MVGNPENWPWRIIWKTIAPPLVELPALLGLQSFLVLALLMTIHDACFTWVLSFAVDALYMKKFMNQLITNFSPVISQGSYDLCVSWNFWDLMNHAESVKQALNSQRNQSSNMGSSLYWNAVPSCNFWEYLAREKQWMFFW</sequence>
<dbReference type="EMBL" id="JACEIK010002996">
    <property type="protein sequence ID" value="MCD9639837.1"/>
    <property type="molecule type" value="Genomic_DNA"/>
</dbReference>
<dbReference type="Proteomes" id="UP000823775">
    <property type="component" value="Unassembled WGS sequence"/>
</dbReference>
<keyword evidence="1" id="KW-0812">Transmembrane</keyword>
<gene>
    <name evidence="2" type="ORF">HAX54_024583</name>
</gene>
<evidence type="ECO:0000313" key="3">
    <source>
        <dbReference type="Proteomes" id="UP000823775"/>
    </source>
</evidence>
<name>A0ABS8V0E6_DATST</name>
<accession>A0ABS8V0E6</accession>
<reference evidence="2 3" key="1">
    <citation type="journal article" date="2021" name="BMC Genomics">
        <title>Datura genome reveals duplications of psychoactive alkaloid biosynthetic genes and high mutation rate following tissue culture.</title>
        <authorList>
            <person name="Rajewski A."/>
            <person name="Carter-House D."/>
            <person name="Stajich J."/>
            <person name="Litt A."/>
        </authorList>
    </citation>
    <scope>NUCLEOTIDE SEQUENCE [LARGE SCALE GENOMIC DNA]</scope>
    <source>
        <strain evidence="2">AR-01</strain>
    </source>
</reference>
<protein>
    <submittedName>
        <fullName evidence="2">Uncharacterized protein</fullName>
    </submittedName>
</protein>
<proteinExistence type="predicted"/>
<feature type="transmembrane region" description="Helical" evidence="1">
    <location>
        <begin position="33"/>
        <end position="59"/>
    </location>
</feature>
<keyword evidence="3" id="KW-1185">Reference proteome</keyword>
<comment type="caution">
    <text evidence="2">The sequence shown here is derived from an EMBL/GenBank/DDBJ whole genome shotgun (WGS) entry which is preliminary data.</text>
</comment>
<keyword evidence="1" id="KW-0472">Membrane</keyword>
<keyword evidence="1" id="KW-1133">Transmembrane helix</keyword>
<evidence type="ECO:0000313" key="2">
    <source>
        <dbReference type="EMBL" id="MCD9639837.1"/>
    </source>
</evidence>